<dbReference type="Gene3D" id="3.40.33.10">
    <property type="entry name" value="CAP"/>
    <property type="match status" value="1"/>
</dbReference>
<reference evidence="3" key="2">
    <citation type="submission" date="2020-06" db="EMBL/GenBank/DDBJ databases">
        <authorList>
            <person name="Sheffer M."/>
        </authorList>
    </citation>
    <scope>NUCLEOTIDE SEQUENCE</scope>
</reference>
<accession>A0A8T0FI08</accession>
<dbReference type="Proteomes" id="UP000807504">
    <property type="component" value="Unassembled WGS sequence"/>
</dbReference>
<dbReference type="Pfam" id="PF00188">
    <property type="entry name" value="CAP"/>
    <property type="match status" value="1"/>
</dbReference>
<proteinExistence type="predicted"/>
<protein>
    <submittedName>
        <fullName evidence="3">Golgi-associated plant pathogenesis-related like protein</fullName>
    </submittedName>
</protein>
<feature type="domain" description="SCP" evidence="2">
    <location>
        <begin position="36"/>
        <end position="175"/>
    </location>
</feature>
<evidence type="ECO:0000259" key="2">
    <source>
        <dbReference type="SMART" id="SM00198"/>
    </source>
</evidence>
<dbReference type="InterPro" id="IPR034113">
    <property type="entry name" value="SCP_GAPR1-like"/>
</dbReference>
<dbReference type="InterPro" id="IPR035940">
    <property type="entry name" value="CAP_sf"/>
</dbReference>
<organism evidence="3 4">
    <name type="scientific">Argiope bruennichi</name>
    <name type="common">Wasp spider</name>
    <name type="synonym">Aranea bruennichi</name>
    <dbReference type="NCBI Taxonomy" id="94029"/>
    <lineage>
        <taxon>Eukaryota</taxon>
        <taxon>Metazoa</taxon>
        <taxon>Ecdysozoa</taxon>
        <taxon>Arthropoda</taxon>
        <taxon>Chelicerata</taxon>
        <taxon>Arachnida</taxon>
        <taxon>Araneae</taxon>
        <taxon>Araneomorphae</taxon>
        <taxon>Entelegynae</taxon>
        <taxon>Araneoidea</taxon>
        <taxon>Araneidae</taxon>
        <taxon>Argiope</taxon>
    </lineage>
</organism>
<dbReference type="SUPFAM" id="SSF55797">
    <property type="entry name" value="PR-1-like"/>
    <property type="match status" value="1"/>
</dbReference>
<dbReference type="FunFam" id="3.40.33.10:FF:000010">
    <property type="entry name" value="Predicted protein"/>
    <property type="match status" value="1"/>
</dbReference>
<dbReference type="InterPro" id="IPR018244">
    <property type="entry name" value="Allrgn_V5/Tpx1_CS"/>
</dbReference>
<dbReference type="InterPro" id="IPR014044">
    <property type="entry name" value="CAP_dom"/>
</dbReference>
<comment type="caution">
    <text evidence="3">The sequence shown here is derived from an EMBL/GenBank/DDBJ whole genome shotgun (WGS) entry which is preliminary data.</text>
</comment>
<dbReference type="PROSITE" id="PS01009">
    <property type="entry name" value="CRISP_1"/>
    <property type="match status" value="1"/>
</dbReference>
<dbReference type="SMART" id="SM00198">
    <property type="entry name" value="SCP"/>
    <property type="match status" value="1"/>
</dbReference>
<keyword evidence="4" id="KW-1185">Reference proteome</keyword>
<dbReference type="PRINTS" id="PR00837">
    <property type="entry name" value="V5TPXLIKE"/>
</dbReference>
<dbReference type="PANTHER" id="PTHR10334">
    <property type="entry name" value="CYSTEINE-RICH SECRETORY PROTEIN-RELATED"/>
    <property type="match status" value="1"/>
</dbReference>
<reference evidence="3" key="1">
    <citation type="journal article" date="2020" name="bioRxiv">
        <title>Chromosome-level reference genome of the European wasp spider Argiope bruennichi: a resource for studies on range expansion and evolutionary adaptation.</title>
        <authorList>
            <person name="Sheffer M.M."/>
            <person name="Hoppe A."/>
            <person name="Krehenwinkel H."/>
            <person name="Uhl G."/>
            <person name="Kuss A.W."/>
            <person name="Jensen L."/>
            <person name="Jensen C."/>
            <person name="Gillespie R.G."/>
            <person name="Hoff K.J."/>
            <person name="Prost S."/>
        </authorList>
    </citation>
    <scope>NUCLEOTIDE SEQUENCE</scope>
</reference>
<evidence type="ECO:0000313" key="4">
    <source>
        <dbReference type="Proteomes" id="UP000807504"/>
    </source>
</evidence>
<feature type="region of interest" description="Disordered" evidence="1">
    <location>
        <begin position="220"/>
        <end position="245"/>
    </location>
</feature>
<feature type="compositionally biased region" description="Polar residues" evidence="1">
    <location>
        <begin position="220"/>
        <end position="236"/>
    </location>
</feature>
<dbReference type="GO" id="GO:0005576">
    <property type="term" value="C:extracellular region"/>
    <property type="evidence" value="ECO:0007669"/>
    <property type="project" value="InterPro"/>
</dbReference>
<evidence type="ECO:0000256" key="1">
    <source>
        <dbReference type="SAM" id="MobiDB-lite"/>
    </source>
</evidence>
<dbReference type="InterPro" id="IPR001283">
    <property type="entry name" value="CRISP-related"/>
</dbReference>
<gene>
    <name evidence="3" type="ORF">HNY73_006954</name>
</gene>
<evidence type="ECO:0000313" key="3">
    <source>
        <dbReference type="EMBL" id="KAF8788970.1"/>
    </source>
</evidence>
<name>A0A8T0FI08_ARGBR</name>
<dbReference type="CDD" id="cd05382">
    <property type="entry name" value="CAP_GAPR1-like"/>
    <property type="match status" value="1"/>
</dbReference>
<dbReference type="AlphaFoldDB" id="A0A8T0FI08"/>
<dbReference type="EMBL" id="JABXBU010000012">
    <property type="protein sequence ID" value="KAF8788970.1"/>
    <property type="molecule type" value="Genomic_DNA"/>
</dbReference>
<sequence>MYDTFLKFPRYYQYERKKSVSNEAYIEQIAQRDNEEFAQECVRIHNRYRAQHGCPPLHLSYSICAVSQEWANRISKEDDFHHSNNPQYGENLFVVYMSNNSVPTVTAQQVVESWYSEHVFYPFDGHITRDIISNAGHFTQVLWKNSRELGIGKAISKNNRLYVVANYYPAGNILRRFTENVPPKIHNYSHMPHYYSRRISSRRLDMDTLAEDLHVPQYRRSSSRNLDIQSEISTGNLHAPHQYTRRVSSRRLDTSIETLHVPHFYNRRNSSKHLETEDSSAETLNVPQYYNSRRKSSKHLEADDSSAETLNVPQYYNSRRRSSKHLEADDSSAETLNVPQYYNSRRKSSKHLKLMIHQPKL</sequence>